<dbReference type="Proteomes" id="UP000186922">
    <property type="component" value="Unassembled WGS sequence"/>
</dbReference>
<gene>
    <name evidence="3" type="primary">RvY_12006-1</name>
    <name evidence="3" type="synonym">RvY_12006.1</name>
    <name evidence="3" type="ORF">RvY_12006</name>
</gene>
<feature type="region of interest" description="Disordered" evidence="1">
    <location>
        <begin position="79"/>
        <end position="104"/>
    </location>
</feature>
<protein>
    <submittedName>
        <fullName evidence="3">Uncharacterized protein</fullName>
    </submittedName>
</protein>
<evidence type="ECO:0000256" key="2">
    <source>
        <dbReference type="SAM" id="SignalP"/>
    </source>
</evidence>
<dbReference type="EMBL" id="BDGG01000007">
    <property type="protein sequence ID" value="GAV01267.1"/>
    <property type="molecule type" value="Genomic_DNA"/>
</dbReference>
<evidence type="ECO:0000313" key="3">
    <source>
        <dbReference type="EMBL" id="GAV01267.1"/>
    </source>
</evidence>
<evidence type="ECO:0000256" key="1">
    <source>
        <dbReference type="SAM" id="MobiDB-lite"/>
    </source>
</evidence>
<accession>A0A1D1VHY2</accession>
<reference evidence="3 4" key="1">
    <citation type="journal article" date="2016" name="Nat. Commun.">
        <title>Extremotolerant tardigrade genome and improved radiotolerance of human cultured cells by tardigrade-unique protein.</title>
        <authorList>
            <person name="Hashimoto T."/>
            <person name="Horikawa D.D."/>
            <person name="Saito Y."/>
            <person name="Kuwahara H."/>
            <person name="Kozuka-Hata H."/>
            <person name="Shin-I T."/>
            <person name="Minakuchi Y."/>
            <person name="Ohishi K."/>
            <person name="Motoyama A."/>
            <person name="Aizu T."/>
            <person name="Enomoto A."/>
            <person name="Kondo K."/>
            <person name="Tanaka S."/>
            <person name="Hara Y."/>
            <person name="Koshikawa S."/>
            <person name="Sagara H."/>
            <person name="Miura T."/>
            <person name="Yokobori S."/>
            <person name="Miyagawa K."/>
            <person name="Suzuki Y."/>
            <person name="Kubo T."/>
            <person name="Oyama M."/>
            <person name="Kohara Y."/>
            <person name="Fujiyama A."/>
            <person name="Arakawa K."/>
            <person name="Katayama T."/>
            <person name="Toyoda A."/>
            <person name="Kunieda T."/>
        </authorList>
    </citation>
    <scope>NUCLEOTIDE SEQUENCE [LARGE SCALE GENOMIC DNA]</scope>
    <source>
        <strain evidence="3 4">YOKOZUNA-1</strain>
    </source>
</reference>
<evidence type="ECO:0000313" key="4">
    <source>
        <dbReference type="Proteomes" id="UP000186922"/>
    </source>
</evidence>
<proteinExistence type="predicted"/>
<organism evidence="3 4">
    <name type="scientific">Ramazzottius varieornatus</name>
    <name type="common">Water bear</name>
    <name type="synonym">Tardigrade</name>
    <dbReference type="NCBI Taxonomy" id="947166"/>
    <lineage>
        <taxon>Eukaryota</taxon>
        <taxon>Metazoa</taxon>
        <taxon>Ecdysozoa</taxon>
        <taxon>Tardigrada</taxon>
        <taxon>Eutardigrada</taxon>
        <taxon>Parachela</taxon>
        <taxon>Hypsibioidea</taxon>
        <taxon>Ramazzottiidae</taxon>
        <taxon>Ramazzottius</taxon>
    </lineage>
</organism>
<keyword evidence="2" id="KW-0732">Signal</keyword>
<name>A0A1D1VHY2_RAMVA</name>
<feature type="chain" id="PRO_5008898461" evidence="2">
    <location>
        <begin position="20"/>
        <end position="104"/>
    </location>
</feature>
<feature type="region of interest" description="Disordered" evidence="1">
    <location>
        <begin position="18"/>
        <end position="53"/>
    </location>
</feature>
<dbReference type="AlphaFoldDB" id="A0A1D1VHY2"/>
<feature type="signal peptide" evidence="2">
    <location>
        <begin position="1"/>
        <end position="19"/>
    </location>
</feature>
<keyword evidence="4" id="KW-1185">Reference proteome</keyword>
<comment type="caution">
    <text evidence="3">The sequence shown here is derived from an EMBL/GenBank/DDBJ whole genome shotgun (WGS) entry which is preliminary data.</text>
</comment>
<feature type="compositionally biased region" description="Basic and acidic residues" evidence="1">
    <location>
        <begin position="21"/>
        <end position="47"/>
    </location>
</feature>
<feature type="compositionally biased region" description="Polar residues" evidence="1">
    <location>
        <begin position="81"/>
        <end position="90"/>
    </location>
</feature>
<sequence length="104" mass="11542">MKSIFSAIAVLAILDEASASSHRDRSERDEYDEPRRYGRDRVGRRPDYPAVHGCPMVDTTVGLTGTAAENRVNLRRELKSELTSGSQDGSDNNDESQKVFQNIG</sequence>